<organism evidence="3 4">
    <name type="scientific">Mycolicibacterium bacteremicum</name>
    <name type="common">Mycobacterium bacteremicum</name>
    <dbReference type="NCBI Taxonomy" id="564198"/>
    <lineage>
        <taxon>Bacteria</taxon>
        <taxon>Bacillati</taxon>
        <taxon>Actinomycetota</taxon>
        <taxon>Actinomycetes</taxon>
        <taxon>Mycobacteriales</taxon>
        <taxon>Mycobacteriaceae</taxon>
        <taxon>Mycolicibacterium</taxon>
    </lineage>
</organism>
<evidence type="ECO:0000313" key="3">
    <source>
        <dbReference type="EMBL" id="ORA05244.1"/>
    </source>
</evidence>
<dbReference type="AlphaFoldDB" id="A0A1W9YYW9"/>
<dbReference type="InterPro" id="IPR051534">
    <property type="entry name" value="CBASS_pafABC_assoc_protein"/>
</dbReference>
<dbReference type="InterPro" id="IPR036388">
    <property type="entry name" value="WH-like_DNA-bd_sf"/>
</dbReference>
<dbReference type="PANTHER" id="PTHR34580">
    <property type="match status" value="1"/>
</dbReference>
<gene>
    <name evidence="3" type="ORF">BST17_10240</name>
</gene>
<sequence length="237" mass="26273">MNRTERLYALVEELRAVSPRPRSAAWLATHFEVSTRTIERDLDALRQTGVPVYAENGRRGGYVLDTAHTLPPLGMTAEEALVIMVALSALANSPLSSAARSAQQKVLATLPRSVRAHQRTLAQQIAFVGDSVEGSAVMTTIHQGLADGRLIRLRYRGRDGHLTDRDVEPMGWVKARDVEWWYVVAWCRLRKAVRGFRADRIIEAQILPETVPRRGGHLEAELARIGAELFSDADGSS</sequence>
<evidence type="ECO:0000259" key="1">
    <source>
        <dbReference type="Pfam" id="PF08279"/>
    </source>
</evidence>
<keyword evidence="4" id="KW-1185">Reference proteome</keyword>
<dbReference type="InterPro" id="IPR026881">
    <property type="entry name" value="WYL_dom"/>
</dbReference>
<reference evidence="3 4" key="1">
    <citation type="submission" date="2017-02" db="EMBL/GenBank/DDBJ databases">
        <title>The new phylogeny of genus Mycobacterium.</title>
        <authorList>
            <person name="Tortoli E."/>
            <person name="Trovato A."/>
            <person name="Cirillo D.M."/>
        </authorList>
    </citation>
    <scope>NUCLEOTIDE SEQUENCE [LARGE SCALE GENOMIC DNA]</scope>
    <source>
        <strain evidence="3 4">DSM 45578</strain>
    </source>
</reference>
<accession>A0A1W9YYW9</accession>
<proteinExistence type="predicted"/>
<dbReference type="Proteomes" id="UP000192366">
    <property type="component" value="Unassembled WGS sequence"/>
</dbReference>
<evidence type="ECO:0000313" key="4">
    <source>
        <dbReference type="Proteomes" id="UP000192366"/>
    </source>
</evidence>
<evidence type="ECO:0000259" key="2">
    <source>
        <dbReference type="Pfam" id="PF13280"/>
    </source>
</evidence>
<dbReference type="Pfam" id="PF13280">
    <property type="entry name" value="WYL"/>
    <property type="match status" value="1"/>
</dbReference>
<feature type="domain" description="Helix-turn-helix type 11" evidence="1">
    <location>
        <begin position="6"/>
        <end position="62"/>
    </location>
</feature>
<feature type="domain" description="WYL" evidence="2">
    <location>
        <begin position="137"/>
        <end position="205"/>
    </location>
</feature>
<dbReference type="InterPro" id="IPR013196">
    <property type="entry name" value="HTH_11"/>
</dbReference>
<dbReference type="STRING" id="564198.BST17_10240"/>
<dbReference type="OrthoDB" id="3171994at2"/>
<evidence type="ECO:0008006" key="5">
    <source>
        <dbReference type="Google" id="ProtNLM"/>
    </source>
</evidence>
<comment type="caution">
    <text evidence="3">The sequence shown here is derived from an EMBL/GenBank/DDBJ whole genome shotgun (WGS) entry which is preliminary data.</text>
</comment>
<dbReference type="InterPro" id="IPR036390">
    <property type="entry name" value="WH_DNA-bd_sf"/>
</dbReference>
<name>A0A1W9YYW9_MYCBA</name>
<dbReference type="EMBL" id="MVHJ01000007">
    <property type="protein sequence ID" value="ORA05244.1"/>
    <property type="molecule type" value="Genomic_DNA"/>
</dbReference>
<dbReference type="Pfam" id="PF08279">
    <property type="entry name" value="HTH_11"/>
    <property type="match status" value="1"/>
</dbReference>
<dbReference type="Gene3D" id="1.10.10.10">
    <property type="entry name" value="Winged helix-like DNA-binding domain superfamily/Winged helix DNA-binding domain"/>
    <property type="match status" value="1"/>
</dbReference>
<dbReference type="SUPFAM" id="SSF46785">
    <property type="entry name" value="Winged helix' DNA-binding domain"/>
    <property type="match status" value="1"/>
</dbReference>
<dbReference type="PROSITE" id="PS52050">
    <property type="entry name" value="WYL"/>
    <property type="match status" value="1"/>
</dbReference>
<dbReference type="PANTHER" id="PTHR34580:SF1">
    <property type="entry name" value="PROTEIN PAFC"/>
    <property type="match status" value="1"/>
</dbReference>
<dbReference type="RefSeq" id="WP_083057935.1">
    <property type="nucleotide sequence ID" value="NZ_JACKVM010000005.1"/>
</dbReference>
<protein>
    <recommendedName>
        <fullName evidence="5">Transcriptional regulator</fullName>
    </recommendedName>
</protein>